<gene>
    <name evidence="2" type="ORF">BZG36_02456</name>
</gene>
<feature type="region of interest" description="Disordered" evidence="1">
    <location>
        <begin position="1"/>
        <end position="48"/>
    </location>
</feature>
<feature type="compositionally biased region" description="Polar residues" evidence="1">
    <location>
        <begin position="176"/>
        <end position="186"/>
    </location>
</feature>
<comment type="caution">
    <text evidence="2">The sequence shown here is derived from an EMBL/GenBank/DDBJ whole genome shotgun (WGS) entry which is preliminary data.</text>
</comment>
<dbReference type="Proteomes" id="UP000242875">
    <property type="component" value="Unassembled WGS sequence"/>
</dbReference>
<proteinExistence type="predicted"/>
<organism evidence="2 3">
    <name type="scientific">Bifiguratus adelaidae</name>
    <dbReference type="NCBI Taxonomy" id="1938954"/>
    <lineage>
        <taxon>Eukaryota</taxon>
        <taxon>Fungi</taxon>
        <taxon>Fungi incertae sedis</taxon>
        <taxon>Mucoromycota</taxon>
        <taxon>Mucoromycotina</taxon>
        <taxon>Endogonomycetes</taxon>
        <taxon>Endogonales</taxon>
        <taxon>Endogonales incertae sedis</taxon>
        <taxon>Bifiguratus</taxon>
    </lineage>
</organism>
<keyword evidence="3" id="KW-1185">Reference proteome</keyword>
<feature type="compositionally biased region" description="Basic and acidic residues" evidence="1">
    <location>
        <begin position="234"/>
        <end position="247"/>
    </location>
</feature>
<protein>
    <submittedName>
        <fullName evidence="2">Uncharacterized protein</fullName>
    </submittedName>
</protein>
<feature type="compositionally biased region" description="Acidic residues" evidence="1">
    <location>
        <begin position="30"/>
        <end position="41"/>
    </location>
</feature>
<feature type="region of interest" description="Disordered" evidence="1">
    <location>
        <begin position="147"/>
        <end position="247"/>
    </location>
</feature>
<accession>A0A261Y3M0</accession>
<feature type="compositionally biased region" description="Basic and acidic residues" evidence="1">
    <location>
        <begin position="1"/>
        <end position="10"/>
    </location>
</feature>
<evidence type="ECO:0000313" key="3">
    <source>
        <dbReference type="Proteomes" id="UP000242875"/>
    </source>
</evidence>
<dbReference type="AlphaFoldDB" id="A0A261Y3M0"/>
<name>A0A261Y3M0_9FUNG</name>
<sequence length="247" mass="27473">MREENEEGHVRSSPYSRRQLRSNAERYEESESEGTDDDETVDRETQDFAAFLSKDADRPKLYDPSAYFSFKSALDLETDSMLAIDLSALESSLHSLDLTSRLFLGPKDAHLNTAESWTAQDKPIVPRLIQTPISAADLSKKKSAPLRVVQNASPQPPKPKTNSSPTPRSRVISIKPASSTPKSSTVFAKDDDFDQFMNELDSASSHRPTPSTTRKMASNKTSKATSVQTSPKKTSQDDEKWLDDMLS</sequence>
<feature type="compositionally biased region" description="Low complexity" evidence="1">
    <location>
        <begin position="160"/>
        <end position="170"/>
    </location>
</feature>
<evidence type="ECO:0000256" key="1">
    <source>
        <dbReference type="SAM" id="MobiDB-lite"/>
    </source>
</evidence>
<dbReference type="EMBL" id="MVBO01000020">
    <property type="protein sequence ID" value="OZJ05219.1"/>
    <property type="molecule type" value="Genomic_DNA"/>
</dbReference>
<feature type="compositionally biased region" description="Polar residues" evidence="1">
    <location>
        <begin position="201"/>
        <end position="233"/>
    </location>
</feature>
<reference evidence="2 3" key="1">
    <citation type="journal article" date="2017" name="Mycologia">
        <title>Bifiguratus adelaidae, gen. et sp. nov., a new member of Mucoromycotina in endophytic and soil-dwelling habitats.</title>
        <authorList>
            <person name="Torres-Cruz T.J."/>
            <person name="Billingsley Tobias T.L."/>
            <person name="Almatruk M."/>
            <person name="Hesse C."/>
            <person name="Kuske C.R."/>
            <person name="Desiro A."/>
            <person name="Benucci G.M."/>
            <person name="Bonito G."/>
            <person name="Stajich J.E."/>
            <person name="Dunlap C."/>
            <person name="Arnold A.E."/>
            <person name="Porras-Alfaro A."/>
        </authorList>
    </citation>
    <scope>NUCLEOTIDE SEQUENCE [LARGE SCALE GENOMIC DNA]</scope>
    <source>
        <strain evidence="2 3">AZ0501</strain>
    </source>
</reference>
<evidence type="ECO:0000313" key="2">
    <source>
        <dbReference type="EMBL" id="OZJ05219.1"/>
    </source>
</evidence>